<feature type="transmembrane region" description="Helical" evidence="6">
    <location>
        <begin position="264"/>
        <end position="281"/>
    </location>
</feature>
<evidence type="ECO:0000256" key="2">
    <source>
        <dbReference type="ARBA" id="ARBA00007362"/>
    </source>
</evidence>
<evidence type="ECO:0000256" key="4">
    <source>
        <dbReference type="ARBA" id="ARBA00022989"/>
    </source>
</evidence>
<evidence type="ECO:0000259" key="7">
    <source>
        <dbReference type="Pfam" id="PF00892"/>
    </source>
</evidence>
<dbReference type="Pfam" id="PF00892">
    <property type="entry name" value="EamA"/>
    <property type="match status" value="2"/>
</dbReference>
<dbReference type="AlphaFoldDB" id="G9WZN6"/>
<feature type="transmembrane region" description="Helical" evidence="6">
    <location>
        <begin position="38"/>
        <end position="58"/>
    </location>
</feature>
<dbReference type="PATRIC" id="fig|796937.3.peg.834"/>
<name>G9WZN6_9FIRM</name>
<dbReference type="SUPFAM" id="SSF103481">
    <property type="entry name" value="Multidrug resistance efflux transporter EmrE"/>
    <property type="match status" value="2"/>
</dbReference>
<proteinExistence type="inferred from homology"/>
<evidence type="ECO:0000256" key="5">
    <source>
        <dbReference type="ARBA" id="ARBA00023136"/>
    </source>
</evidence>
<reference evidence="8 9" key="1">
    <citation type="submission" date="2011-08" db="EMBL/GenBank/DDBJ databases">
        <title>The Genome Sequence of Eubacteriaceae bacterium ACC19a.</title>
        <authorList>
            <consortium name="The Broad Institute Genome Sequencing Platform"/>
            <person name="Earl A."/>
            <person name="Ward D."/>
            <person name="Feldgarden M."/>
            <person name="Gevers D."/>
            <person name="Sizova M."/>
            <person name="Hazen A."/>
            <person name="Epstein S."/>
            <person name="Young S.K."/>
            <person name="Zeng Q."/>
            <person name="Gargeya S."/>
            <person name="Fitzgerald M."/>
            <person name="Haas B."/>
            <person name="Abouelleil A."/>
            <person name="Alvarado L."/>
            <person name="Arachchi H.M."/>
            <person name="Berlin A."/>
            <person name="Brown A."/>
            <person name="Chapman S.B."/>
            <person name="Chen Z."/>
            <person name="Dunbar C."/>
            <person name="Freedman E."/>
            <person name="Gearin G."/>
            <person name="Gellesch M."/>
            <person name="Goldberg J."/>
            <person name="Griggs A."/>
            <person name="Gujja S."/>
            <person name="Heiman D."/>
            <person name="Howarth C."/>
            <person name="Larson L."/>
            <person name="Lui A."/>
            <person name="MacDonald P.J.P."/>
            <person name="Montmayeur A."/>
            <person name="Murphy C."/>
            <person name="Neiman D."/>
            <person name="Pearson M."/>
            <person name="Priest M."/>
            <person name="Roberts A."/>
            <person name="Saif S."/>
            <person name="Shea T."/>
            <person name="Shenoy N."/>
            <person name="Sisk P."/>
            <person name="Stolte C."/>
            <person name="Sykes S."/>
            <person name="Wortman J."/>
            <person name="Nusbaum C."/>
            <person name="Birren B."/>
        </authorList>
    </citation>
    <scope>NUCLEOTIDE SEQUENCE [LARGE SCALE GENOMIC DNA]</scope>
    <source>
        <strain evidence="8 9">ACC19a</strain>
    </source>
</reference>
<dbReference type="InterPro" id="IPR000620">
    <property type="entry name" value="EamA_dom"/>
</dbReference>
<feature type="domain" description="EamA" evidence="7">
    <location>
        <begin position="10"/>
        <end position="142"/>
    </location>
</feature>
<dbReference type="GO" id="GO:0016020">
    <property type="term" value="C:membrane"/>
    <property type="evidence" value="ECO:0007669"/>
    <property type="project" value="UniProtKB-SubCell"/>
</dbReference>
<keyword evidence="5 6" id="KW-0472">Membrane</keyword>
<dbReference type="Proteomes" id="UP000006437">
    <property type="component" value="Unassembled WGS sequence"/>
</dbReference>
<feature type="transmembrane region" description="Helical" evidence="6">
    <location>
        <begin position="79"/>
        <end position="96"/>
    </location>
</feature>
<evidence type="ECO:0000256" key="1">
    <source>
        <dbReference type="ARBA" id="ARBA00004141"/>
    </source>
</evidence>
<evidence type="ECO:0000256" key="6">
    <source>
        <dbReference type="SAM" id="Phobius"/>
    </source>
</evidence>
<accession>G9WZN6</accession>
<feature type="transmembrane region" description="Helical" evidence="6">
    <location>
        <begin position="241"/>
        <end position="258"/>
    </location>
</feature>
<feature type="transmembrane region" description="Helical" evidence="6">
    <location>
        <begin position="154"/>
        <end position="173"/>
    </location>
</feature>
<dbReference type="PANTHER" id="PTHR22911:SF6">
    <property type="entry name" value="SOLUTE CARRIER FAMILY 35 MEMBER G1"/>
    <property type="match status" value="1"/>
</dbReference>
<evidence type="ECO:0000256" key="3">
    <source>
        <dbReference type="ARBA" id="ARBA00022692"/>
    </source>
</evidence>
<feature type="transmembrane region" description="Helical" evidence="6">
    <location>
        <begin position="180"/>
        <end position="204"/>
    </location>
</feature>
<dbReference type="BioCyc" id="EBAC796937-HMP:GMGH-1644-MONOMER"/>
<dbReference type="PANTHER" id="PTHR22911">
    <property type="entry name" value="ACYL-MALONYL CONDENSING ENZYME-RELATED"/>
    <property type="match status" value="1"/>
</dbReference>
<comment type="subcellular location">
    <subcellularLocation>
        <location evidence="1">Membrane</location>
        <topology evidence="1">Multi-pass membrane protein</topology>
    </subcellularLocation>
</comment>
<feature type="transmembrane region" description="Helical" evidence="6">
    <location>
        <begin position="126"/>
        <end position="142"/>
    </location>
</feature>
<keyword evidence="3 6" id="KW-0812">Transmembrane</keyword>
<sequence length="288" mass="33036">MNNTDNNTGKAIFFIILSSFWFSVMQVCVKFSGKNIPLMEQIFFRNLITFFITFFVIFKKKESFFGKKENRKYLFLRAFFGYTGVCCFFYATNHMTLSDASILQKSSPIYITIFSAILARKALDRNKTLCVIIAFIGAMFVVRPKFDSQTFPSLIAMLSAILTAISHMALSYANKFEKPYTIVFFFSLFSTICSFPFVVMNFVMPNIYEIFLLIGIGVFAGLGQTCLTMGYRYSPASKVSIYTYTSVIFAAILSIIFFKQNIGLYSFIGIVLVFISSYYDYRLVQKHE</sequence>
<feature type="transmembrane region" description="Helical" evidence="6">
    <location>
        <begin position="12"/>
        <end position="32"/>
    </location>
</feature>
<dbReference type="HOGENOM" id="CLU_032828_0_1_9"/>
<comment type="caution">
    <text evidence="8">The sequence shown here is derived from an EMBL/GenBank/DDBJ whole genome shotgun (WGS) entry which is preliminary data.</text>
</comment>
<feature type="transmembrane region" description="Helical" evidence="6">
    <location>
        <begin position="210"/>
        <end position="229"/>
    </location>
</feature>
<evidence type="ECO:0000313" key="8">
    <source>
        <dbReference type="EMBL" id="EHL15923.1"/>
    </source>
</evidence>
<dbReference type="RefSeq" id="WP_009525866.1">
    <property type="nucleotide sequence ID" value="NZ_JH414557.1"/>
</dbReference>
<dbReference type="InterPro" id="IPR037185">
    <property type="entry name" value="EmrE-like"/>
</dbReference>
<gene>
    <name evidence="8" type="ORF">HMPREF9629_01637</name>
</gene>
<organism evidence="8 9">
    <name type="scientific">Peptoanaerobacter stomatis</name>
    <dbReference type="NCBI Taxonomy" id="796937"/>
    <lineage>
        <taxon>Bacteria</taxon>
        <taxon>Bacillati</taxon>
        <taxon>Bacillota</taxon>
        <taxon>Clostridia</taxon>
        <taxon>Peptostreptococcales</taxon>
        <taxon>Filifactoraceae</taxon>
        <taxon>Peptoanaerobacter</taxon>
    </lineage>
</organism>
<evidence type="ECO:0000313" key="9">
    <source>
        <dbReference type="Proteomes" id="UP000006437"/>
    </source>
</evidence>
<keyword evidence="4 6" id="KW-1133">Transmembrane helix</keyword>
<dbReference type="EMBL" id="AFZE01000008">
    <property type="protein sequence ID" value="EHL15923.1"/>
    <property type="molecule type" value="Genomic_DNA"/>
</dbReference>
<comment type="similarity">
    <text evidence="2">Belongs to the EamA transporter family.</text>
</comment>
<feature type="domain" description="EamA" evidence="7">
    <location>
        <begin position="154"/>
        <end position="278"/>
    </location>
</feature>
<protein>
    <recommendedName>
        <fullName evidence="7">EamA domain-containing protein</fullName>
    </recommendedName>
</protein>